<proteinExistence type="predicted"/>
<dbReference type="STRING" id="231916.A0A409VHP9"/>
<sequence length="482" mass="51907">MASTPIALASVIPSSTVHHHDMAGPIDDVLVLAPVTREELEGGAQSHGMGPPRIACVPQTHGLADCASSSQDVSTPNSRKPSDYHFGGLPNHRNNNFRRNSKPSTQACLIVHLAFISFPTPTTLLKAELQVSKSLASSTSHPDRSYDIPSPAASLPHSRETSEDLAASVSKSRKDDSEDSAADIQELNLALLIQQVSHAFFDQGLSRFQQDDFALAGYPDWVRGRYVQIKDQKKVHLDFLESAITTSGGESVKEGEYQFHVNDIHSFIDLSEAITSVGSASYIGALHNFKNREYITVGAALLALEARQTGWINSAVRQQNPWNTPFETPLTSSQVITLLSSLSDLDFDLASTSNPSLLPSSIAPSPPLTLASQLTPGSEAELVFPAPSPPLARDERLYATFLFGFETIFAPVNERYMNPDQGATIEQQQRFFVQIPRDLDGKGTVFVSVLRGRGGMDGAGAADGENVVAGPAIAVFPFGADK</sequence>
<organism evidence="2 3">
    <name type="scientific">Gymnopilus dilepis</name>
    <dbReference type="NCBI Taxonomy" id="231916"/>
    <lineage>
        <taxon>Eukaryota</taxon>
        <taxon>Fungi</taxon>
        <taxon>Dikarya</taxon>
        <taxon>Basidiomycota</taxon>
        <taxon>Agaricomycotina</taxon>
        <taxon>Agaricomycetes</taxon>
        <taxon>Agaricomycetidae</taxon>
        <taxon>Agaricales</taxon>
        <taxon>Agaricineae</taxon>
        <taxon>Hymenogastraceae</taxon>
        <taxon>Gymnopilus</taxon>
    </lineage>
</organism>
<protein>
    <submittedName>
        <fullName evidence="2">Uncharacterized protein</fullName>
    </submittedName>
</protein>
<gene>
    <name evidence="2" type="ORF">CVT26_000397</name>
</gene>
<keyword evidence="3" id="KW-1185">Reference proteome</keyword>
<dbReference type="EMBL" id="NHYE01005645">
    <property type="protein sequence ID" value="PPQ65812.1"/>
    <property type="molecule type" value="Genomic_DNA"/>
</dbReference>
<dbReference type="InParanoid" id="A0A409VHP9"/>
<comment type="caution">
    <text evidence="2">The sequence shown here is derived from an EMBL/GenBank/DDBJ whole genome shotgun (WGS) entry which is preliminary data.</text>
</comment>
<accession>A0A409VHP9</accession>
<feature type="compositionally biased region" description="Polar residues" evidence="1">
    <location>
        <begin position="67"/>
        <end position="79"/>
    </location>
</feature>
<feature type="region of interest" description="Disordered" evidence="1">
    <location>
        <begin position="67"/>
        <end position="100"/>
    </location>
</feature>
<evidence type="ECO:0000313" key="3">
    <source>
        <dbReference type="Proteomes" id="UP000284706"/>
    </source>
</evidence>
<reference evidence="2 3" key="1">
    <citation type="journal article" date="2018" name="Evol. Lett.">
        <title>Horizontal gene cluster transfer increased hallucinogenic mushroom diversity.</title>
        <authorList>
            <person name="Reynolds H.T."/>
            <person name="Vijayakumar V."/>
            <person name="Gluck-Thaler E."/>
            <person name="Korotkin H.B."/>
            <person name="Matheny P.B."/>
            <person name="Slot J.C."/>
        </authorList>
    </citation>
    <scope>NUCLEOTIDE SEQUENCE [LARGE SCALE GENOMIC DNA]</scope>
    <source>
        <strain evidence="2 3">SRW20</strain>
    </source>
</reference>
<dbReference type="AlphaFoldDB" id="A0A409VHP9"/>
<dbReference type="OrthoDB" id="1001765at2759"/>
<evidence type="ECO:0000313" key="2">
    <source>
        <dbReference type="EMBL" id="PPQ65812.1"/>
    </source>
</evidence>
<feature type="region of interest" description="Disordered" evidence="1">
    <location>
        <begin position="137"/>
        <end position="179"/>
    </location>
</feature>
<name>A0A409VHP9_9AGAR</name>
<dbReference type="Proteomes" id="UP000284706">
    <property type="component" value="Unassembled WGS sequence"/>
</dbReference>
<evidence type="ECO:0000256" key="1">
    <source>
        <dbReference type="SAM" id="MobiDB-lite"/>
    </source>
</evidence>
<dbReference type="Pfam" id="PF13668">
    <property type="entry name" value="Ferritin_2"/>
    <property type="match status" value="1"/>
</dbReference>